<gene>
    <name evidence="1" type="ORF">HK103_006795</name>
</gene>
<protein>
    <submittedName>
        <fullName evidence="1">Uncharacterized protein</fullName>
    </submittedName>
</protein>
<dbReference type="Pfam" id="PF04724">
    <property type="entry name" value="Glyco_transf_17"/>
    <property type="match status" value="1"/>
</dbReference>
<feature type="non-terminal residue" evidence="1">
    <location>
        <position position="364"/>
    </location>
</feature>
<dbReference type="PANTHER" id="PTHR12224">
    <property type="entry name" value="BETA-1,4-MANNOSYL-GLYCOPROTEIN BETA-1,4-N-ACETYLGLUCOSAMINYL-TRANSFERASE"/>
    <property type="match status" value="1"/>
</dbReference>
<name>A0AAD5Y6R2_9FUNG</name>
<evidence type="ECO:0000313" key="2">
    <source>
        <dbReference type="Proteomes" id="UP001210925"/>
    </source>
</evidence>
<dbReference type="InterPro" id="IPR006813">
    <property type="entry name" value="Glyco_trans_17"/>
</dbReference>
<dbReference type="PANTHER" id="PTHR12224:SF0">
    <property type="entry name" value="BETA-1,4-MANNOSYL-GLYCOPROTEIN 4-BETA-N-ACETYLGLUCOSAMINYLTRANSFERASE"/>
    <property type="match status" value="1"/>
</dbReference>
<sequence>MQIYPVAEARVAAASGSAEKIGSFRSLLLEYLFAFDQKEPVQPVNSTCARPVLEAPECVQNYPLVFNDTRPTPAKIGMAIQFGLEVDTLWIALEQYYGLVDKVFIIESSRAHRAHTKKPIVWDRIKNTPRFFKFSSMVVHLLVDDVPLAVDTGNIWELEQYQERVRWEKFLDWNNQVGYFGDDDLIGFGDVDEVPSLEALNHLKHCQIKPEVQSIDIGIWFPMGTIKHAFRPDFPVDGEHGFTLGDPTFFTVQSAKEFAVHAAPNRLRGASAHSLIGGMHMSNYVYLPVWYTKLLTCSECPGLDYVLNRLEEIVNAESLEKLEEEEFFKSWDGWKGRMTTVDQLDETNKQAVKIPWFLECNLHL</sequence>
<dbReference type="GO" id="GO:0006044">
    <property type="term" value="P:N-acetylglucosamine metabolic process"/>
    <property type="evidence" value="ECO:0007669"/>
    <property type="project" value="TreeGrafter"/>
</dbReference>
<dbReference type="GO" id="GO:0016020">
    <property type="term" value="C:membrane"/>
    <property type="evidence" value="ECO:0007669"/>
    <property type="project" value="InterPro"/>
</dbReference>
<evidence type="ECO:0000313" key="1">
    <source>
        <dbReference type="EMBL" id="KAJ3254805.1"/>
    </source>
</evidence>
<reference evidence="1" key="1">
    <citation type="submission" date="2020-05" db="EMBL/GenBank/DDBJ databases">
        <title>Phylogenomic resolution of chytrid fungi.</title>
        <authorList>
            <person name="Stajich J.E."/>
            <person name="Amses K."/>
            <person name="Simmons R."/>
            <person name="Seto K."/>
            <person name="Myers J."/>
            <person name="Bonds A."/>
            <person name="Quandt C.A."/>
            <person name="Barry K."/>
            <person name="Liu P."/>
            <person name="Grigoriev I."/>
            <person name="Longcore J.E."/>
            <person name="James T.Y."/>
        </authorList>
    </citation>
    <scope>NUCLEOTIDE SEQUENCE</scope>
    <source>
        <strain evidence="1">PLAUS21</strain>
    </source>
</reference>
<dbReference type="AlphaFoldDB" id="A0AAD5Y6R2"/>
<dbReference type="GO" id="GO:0003830">
    <property type="term" value="F:beta-1,4-mannosylglycoprotein 4-beta-N-acetylglucosaminyltransferase activity"/>
    <property type="evidence" value="ECO:0007669"/>
    <property type="project" value="InterPro"/>
</dbReference>
<dbReference type="Proteomes" id="UP001210925">
    <property type="component" value="Unassembled WGS sequence"/>
</dbReference>
<dbReference type="EMBL" id="JADGKB010000077">
    <property type="protein sequence ID" value="KAJ3254805.1"/>
    <property type="molecule type" value="Genomic_DNA"/>
</dbReference>
<organism evidence="1 2">
    <name type="scientific">Boothiomyces macroporosus</name>
    <dbReference type="NCBI Taxonomy" id="261099"/>
    <lineage>
        <taxon>Eukaryota</taxon>
        <taxon>Fungi</taxon>
        <taxon>Fungi incertae sedis</taxon>
        <taxon>Chytridiomycota</taxon>
        <taxon>Chytridiomycota incertae sedis</taxon>
        <taxon>Chytridiomycetes</taxon>
        <taxon>Rhizophydiales</taxon>
        <taxon>Terramycetaceae</taxon>
        <taxon>Boothiomyces</taxon>
    </lineage>
</organism>
<accession>A0AAD5Y6R2</accession>
<proteinExistence type="predicted"/>
<keyword evidence="2" id="KW-1185">Reference proteome</keyword>
<comment type="caution">
    <text evidence="1">The sequence shown here is derived from an EMBL/GenBank/DDBJ whole genome shotgun (WGS) entry which is preliminary data.</text>
</comment>